<evidence type="ECO:0000313" key="3">
    <source>
        <dbReference type="EMBL" id="MBK0383841.1"/>
    </source>
</evidence>
<dbReference type="InterPro" id="IPR024654">
    <property type="entry name" value="Calcineurin-like_PHP_lpxH"/>
</dbReference>
<dbReference type="Proteomes" id="UP000660024">
    <property type="component" value="Unassembled WGS sequence"/>
</dbReference>
<protein>
    <submittedName>
        <fullName evidence="3">Metallophosphoesterase family protein</fullName>
    </submittedName>
</protein>
<dbReference type="PIRSF" id="PIRSF000883">
    <property type="entry name" value="Pesterase_MJ0912"/>
    <property type="match status" value="1"/>
</dbReference>
<dbReference type="PANTHER" id="PTHR42850">
    <property type="entry name" value="METALLOPHOSPHOESTERASE"/>
    <property type="match status" value="1"/>
</dbReference>
<dbReference type="PANTHER" id="PTHR42850:SF2">
    <property type="entry name" value="BLL5683 PROTEIN"/>
    <property type="match status" value="1"/>
</dbReference>
<dbReference type="InterPro" id="IPR029052">
    <property type="entry name" value="Metallo-depent_PP-like"/>
</dbReference>
<organism evidence="3 4">
    <name type="scientific">Pedobacter segetis</name>
    <dbReference type="NCBI Taxonomy" id="2793069"/>
    <lineage>
        <taxon>Bacteria</taxon>
        <taxon>Pseudomonadati</taxon>
        <taxon>Bacteroidota</taxon>
        <taxon>Sphingobacteriia</taxon>
        <taxon>Sphingobacteriales</taxon>
        <taxon>Sphingobacteriaceae</taxon>
        <taxon>Pedobacter</taxon>
    </lineage>
</organism>
<dbReference type="Pfam" id="PF12850">
    <property type="entry name" value="Metallophos_2"/>
    <property type="match status" value="1"/>
</dbReference>
<evidence type="ECO:0000256" key="1">
    <source>
        <dbReference type="ARBA" id="ARBA00008950"/>
    </source>
</evidence>
<proteinExistence type="inferred from homology"/>
<comment type="caution">
    <text evidence="3">The sequence shown here is derived from an EMBL/GenBank/DDBJ whole genome shotgun (WGS) entry which is preliminary data.</text>
</comment>
<keyword evidence="4" id="KW-1185">Reference proteome</keyword>
<feature type="domain" description="Calcineurin-like phosphoesterase" evidence="2">
    <location>
        <begin position="27"/>
        <end position="213"/>
    </location>
</feature>
<dbReference type="SUPFAM" id="SSF56300">
    <property type="entry name" value="Metallo-dependent phosphatases"/>
    <property type="match status" value="1"/>
</dbReference>
<dbReference type="RefSeq" id="WP_200587019.1">
    <property type="nucleotide sequence ID" value="NZ_JAEHFY010000018.1"/>
</dbReference>
<reference evidence="3 4" key="1">
    <citation type="submission" date="2020-12" db="EMBL/GenBank/DDBJ databases">
        <title>Bacterial novel species Pedobacter sp. SD-b isolated from soil.</title>
        <authorList>
            <person name="Jung H.-Y."/>
        </authorList>
    </citation>
    <scope>NUCLEOTIDE SEQUENCE [LARGE SCALE GENOMIC DNA]</scope>
    <source>
        <strain evidence="3 4">SD-b</strain>
    </source>
</reference>
<dbReference type="Gene3D" id="3.60.21.10">
    <property type="match status" value="1"/>
</dbReference>
<dbReference type="EMBL" id="JAEHFY010000018">
    <property type="protein sequence ID" value="MBK0383841.1"/>
    <property type="molecule type" value="Genomic_DNA"/>
</dbReference>
<dbReference type="CDD" id="cd00838">
    <property type="entry name" value="MPP_superfamily"/>
    <property type="match status" value="1"/>
</dbReference>
<dbReference type="InterPro" id="IPR050126">
    <property type="entry name" value="Ap4A_hydrolase"/>
</dbReference>
<sequence length="282" mass="31666">MAKKVKDIGALKGKILVFGGVYSNLQALKAIKSLASSERITPENIICTGDVVAYCAEPKECVQLVNAWGIHCIAGNVELNLVNDLNDCGCNFNEGGRCDIFSRQWYPYLKNALSKVDMDWMATLPEFISFAYADKKVAVVHGSYFNTSEFIFKSTDWHSKQKNFEALNTDVILAGHCGLPFSDINNNKIWLNAGVIGMPANDGTPRVWYAILEDTKGFNFEIKALDYDYNTASDLMVDKPLPQTYRQTLRNGIWDNCEILPQQEAYLQGNQLNFTKMKTKTK</sequence>
<evidence type="ECO:0000259" key="2">
    <source>
        <dbReference type="Pfam" id="PF12850"/>
    </source>
</evidence>
<dbReference type="InterPro" id="IPR011152">
    <property type="entry name" value="Pesterase_MJ0912"/>
</dbReference>
<accession>A0ABS1BM69</accession>
<comment type="similarity">
    <text evidence="1">Belongs to the metallophosphoesterase superfamily. YfcE family.</text>
</comment>
<evidence type="ECO:0000313" key="4">
    <source>
        <dbReference type="Proteomes" id="UP000660024"/>
    </source>
</evidence>
<name>A0ABS1BM69_9SPHI</name>
<gene>
    <name evidence="3" type="ORF">I5M32_12805</name>
</gene>